<evidence type="ECO:0000313" key="2">
    <source>
        <dbReference type="Proteomes" id="UP000192758"/>
    </source>
</evidence>
<accession>A0A1W0E5I7</accession>
<sequence>MVMFYSSLCICTSFIIYDMQNNFLKNSVKDLEKAVGNYYSIHADNIIFIQNKIANIKQFTNKKRNYLNEIYVKNNSLGSKNDVKDIGDKINSLTNTNNLPNDNINHNNHNNCNDKGPNKVCFIKFVSFFIEKTKKIFEEIDNLKTQNEQIYDKRYESIDIHRTNTMFKEIVEVDVKTRISLCQYQLLYFSLYKEILNLLIKEGGCLIDDLTQIQSKINTDCNPKELEHYKRKLRDLLYDCFFKKADIVDINSNTNSYCAKLCDKIKDIVLFKTKSD</sequence>
<evidence type="ECO:0000313" key="1">
    <source>
        <dbReference type="EMBL" id="OQS54449.1"/>
    </source>
</evidence>
<proteinExistence type="predicted"/>
<dbReference type="Proteomes" id="UP000192758">
    <property type="component" value="Unassembled WGS sequence"/>
</dbReference>
<gene>
    <name evidence="1" type="ORF">EHP00_1314</name>
</gene>
<dbReference type="EMBL" id="MNPJ01000020">
    <property type="protein sequence ID" value="OQS54449.1"/>
    <property type="molecule type" value="Genomic_DNA"/>
</dbReference>
<keyword evidence="2" id="KW-1185">Reference proteome</keyword>
<dbReference type="AlphaFoldDB" id="A0A1W0E5I7"/>
<name>A0A1W0E5I7_9MICR</name>
<organism evidence="1 2">
    <name type="scientific">Ecytonucleospora hepatopenaei</name>
    <dbReference type="NCBI Taxonomy" id="646526"/>
    <lineage>
        <taxon>Eukaryota</taxon>
        <taxon>Fungi</taxon>
        <taxon>Fungi incertae sedis</taxon>
        <taxon>Microsporidia</taxon>
        <taxon>Enterocytozoonidae</taxon>
        <taxon>Ecytonucleospora</taxon>
    </lineage>
</organism>
<comment type="caution">
    <text evidence="1">The sequence shown here is derived from an EMBL/GenBank/DDBJ whole genome shotgun (WGS) entry which is preliminary data.</text>
</comment>
<dbReference type="VEuPathDB" id="MicrosporidiaDB:EHP00_1314"/>
<protein>
    <submittedName>
        <fullName evidence="1">Uncharacterized protein</fullName>
    </submittedName>
</protein>
<reference evidence="1 2" key="1">
    <citation type="journal article" date="2017" name="Environ. Microbiol.">
        <title>Decay of the glycolytic pathway and adaptation to intranuclear parasitism within Enterocytozoonidae microsporidia.</title>
        <authorList>
            <person name="Wiredu Boakye D."/>
            <person name="Jaroenlak P."/>
            <person name="Prachumwat A."/>
            <person name="Williams T.A."/>
            <person name="Bateman K.S."/>
            <person name="Itsathitphaisarn O."/>
            <person name="Sritunyalucksana K."/>
            <person name="Paszkiewicz K.H."/>
            <person name="Moore K.A."/>
            <person name="Stentiford G.D."/>
            <person name="Williams B.A."/>
        </authorList>
    </citation>
    <scope>NUCLEOTIDE SEQUENCE [LARGE SCALE GENOMIC DNA]</scope>
    <source>
        <strain evidence="1 2">TH1</strain>
    </source>
</reference>